<keyword evidence="4" id="KW-0863">Zinc-finger</keyword>
<comment type="function">
    <text evidence="2">May be involved in the turnover of nuclear polyadenylated (pA+) RNA.</text>
</comment>
<dbReference type="AlphaFoldDB" id="A0A2D3V0J8"/>
<dbReference type="SMART" id="SM00360">
    <property type="entry name" value="RRM"/>
    <property type="match status" value="1"/>
</dbReference>
<dbReference type="InterPro" id="IPR002483">
    <property type="entry name" value="PWI_dom"/>
</dbReference>
<keyword evidence="4" id="KW-0862">Zinc</keyword>
<evidence type="ECO:0000259" key="7">
    <source>
        <dbReference type="PROSITE" id="PS50103"/>
    </source>
</evidence>
<dbReference type="Gene3D" id="1.20.1390.10">
    <property type="entry name" value="PWI domain"/>
    <property type="match status" value="1"/>
</dbReference>
<dbReference type="Gene3D" id="3.30.70.330">
    <property type="match status" value="1"/>
</dbReference>
<feature type="compositionally biased region" description="Basic and acidic residues" evidence="5">
    <location>
        <begin position="651"/>
        <end position="673"/>
    </location>
</feature>
<dbReference type="InterPro" id="IPR000571">
    <property type="entry name" value="Znf_CCCH"/>
</dbReference>
<feature type="compositionally biased region" description="Basic and acidic residues" evidence="5">
    <location>
        <begin position="411"/>
        <end position="440"/>
    </location>
</feature>
<evidence type="ECO:0000256" key="3">
    <source>
        <dbReference type="PROSITE-ProRule" id="PRU00176"/>
    </source>
</evidence>
<feature type="region of interest" description="Disordered" evidence="5">
    <location>
        <begin position="86"/>
        <end position="164"/>
    </location>
</feature>
<protein>
    <submittedName>
        <fullName evidence="8">Uncharacterized protein</fullName>
    </submittedName>
</protein>
<dbReference type="CDD" id="cd22249">
    <property type="entry name" value="UDM1_RNF168_RNF169-like"/>
    <property type="match status" value="1"/>
</dbReference>
<dbReference type="PANTHER" id="PTHR14398:SF0">
    <property type="entry name" value="ZINC FINGER PROTEIN SWM"/>
    <property type="match status" value="1"/>
</dbReference>
<dbReference type="InterPro" id="IPR000504">
    <property type="entry name" value="RRM_dom"/>
</dbReference>
<dbReference type="PROSITE" id="PS50102">
    <property type="entry name" value="RRM"/>
    <property type="match status" value="1"/>
</dbReference>
<dbReference type="OrthoDB" id="443401at2759"/>
<dbReference type="RefSeq" id="XP_023625900.1">
    <property type="nucleotide sequence ID" value="XM_023770132.1"/>
</dbReference>
<dbReference type="PROSITE" id="PS50103">
    <property type="entry name" value="ZF_C3H1"/>
    <property type="match status" value="1"/>
</dbReference>
<dbReference type="CDD" id="cd12257">
    <property type="entry name" value="RRM1_RBM26_like"/>
    <property type="match status" value="1"/>
</dbReference>
<feature type="region of interest" description="Disordered" evidence="5">
    <location>
        <begin position="384"/>
        <end position="440"/>
    </location>
</feature>
<dbReference type="InterPro" id="IPR035979">
    <property type="entry name" value="RBD_domain_sf"/>
</dbReference>
<dbReference type="SMART" id="SM00356">
    <property type="entry name" value="ZnF_C3H1"/>
    <property type="match status" value="1"/>
</dbReference>
<feature type="region of interest" description="Disordered" evidence="5">
    <location>
        <begin position="263"/>
        <end position="304"/>
    </location>
</feature>
<dbReference type="GeneID" id="35600024"/>
<dbReference type="Pfam" id="PF00076">
    <property type="entry name" value="RRM_1"/>
    <property type="match status" value="1"/>
</dbReference>
<dbReference type="Proteomes" id="UP000225277">
    <property type="component" value="Unassembled WGS sequence"/>
</dbReference>
<evidence type="ECO:0000256" key="2">
    <source>
        <dbReference type="ARBA" id="ARBA00043866"/>
    </source>
</evidence>
<dbReference type="SUPFAM" id="SSF54928">
    <property type="entry name" value="RNA-binding domain, RBD"/>
    <property type="match status" value="1"/>
</dbReference>
<reference evidence="8 9" key="1">
    <citation type="submission" date="2016-03" db="EMBL/GenBank/DDBJ databases">
        <authorList>
            <person name="Ploux O."/>
        </authorList>
    </citation>
    <scope>NUCLEOTIDE SEQUENCE [LARGE SCALE GENOMIC DNA]</scope>
    <source>
        <strain evidence="8 9">URUG2</strain>
    </source>
</reference>
<feature type="region of interest" description="Disordered" evidence="5">
    <location>
        <begin position="649"/>
        <end position="673"/>
    </location>
</feature>
<sequence>MILDDAESELLKTYITKLLEDVSDADSDVLADYVLALIKTDDAEDVAKPNCIDNLRDFLGERAESFVEQVFAAIAAKTYDPSRLPVTPVAPARSHMPGGQKRPYNEANGVYGGHGQIYDGGRPVKRARQSGRGGARGSFDQRGGRQQFGGAPFGQQVPQMPGMPPFDFDPSNIDPNNPMAGLLALQQAMGGMLPGGMPGFSMPGAPPPSNGSRGGRRCRDYDTKGFCARGASCNFEHGDDPYIVGNEEYDPNQATLLNVQPSRTGFVNTSSNGRGRGGQRGRGANTNFRGGGKRSDISHGGPNHDTSVTSVVVEQIPDDKFDEQSVRDFFGEFGNIENINMQQYKRLAVVEYEDYESAKRAYDSPKVIFDNRFVKVYWYKADALQKPPNGRSPAPYRKEEQEEEPQIDLEEIARKQEEAQHRHEEQKKQRENAQRQKEELEVRMKEIEAERRKMNEMLAKKAGKAAPVEPAAKENGEHQDLRETLAKLEAEAKSLGIDPNAAAGNGWNDSAYPPRGRGAYRGRGRGRAFNAPYRGGWAAGGGRGGGNVMRLDNRPKAVSVTFSEGGYEDHDEALRQWLLFNSGESTILSKHPDKQNAALIEFAERYRAENFMAAASTPDFPLAGKMEELVWHKPTAAAGNDSLDVKMAGTEIKEDEAPAREDVDDRDDEDRWG</sequence>
<feature type="domain" description="C3H1-type" evidence="7">
    <location>
        <begin position="212"/>
        <end position="240"/>
    </location>
</feature>
<gene>
    <name evidence="8" type="ORF">RCC_04855</name>
</gene>
<proteinExistence type="predicted"/>
<keyword evidence="1 3" id="KW-0694">RNA-binding</keyword>
<evidence type="ECO:0000256" key="5">
    <source>
        <dbReference type="SAM" id="MobiDB-lite"/>
    </source>
</evidence>
<accession>A0A2D3V0J8</accession>
<dbReference type="STRING" id="112498.A0A2D3V0J8"/>
<feature type="compositionally biased region" description="Low complexity" evidence="5">
    <location>
        <begin position="137"/>
        <end position="160"/>
    </location>
</feature>
<keyword evidence="4" id="KW-0479">Metal-binding</keyword>
<dbReference type="Pfam" id="PF01480">
    <property type="entry name" value="PWI"/>
    <property type="match status" value="1"/>
</dbReference>
<evidence type="ECO:0000313" key="9">
    <source>
        <dbReference type="Proteomes" id="UP000225277"/>
    </source>
</evidence>
<name>A0A2D3V0J8_9PEZI</name>
<evidence type="ECO:0000256" key="1">
    <source>
        <dbReference type="ARBA" id="ARBA00022884"/>
    </source>
</evidence>
<feature type="compositionally biased region" description="Acidic residues" evidence="5">
    <location>
        <begin position="401"/>
        <end position="410"/>
    </location>
</feature>
<evidence type="ECO:0000256" key="4">
    <source>
        <dbReference type="PROSITE-ProRule" id="PRU00723"/>
    </source>
</evidence>
<dbReference type="FunFam" id="3.30.70.330:FF:000647">
    <property type="entry name" value="CCCH zinc finger and RRM domain protein"/>
    <property type="match status" value="1"/>
</dbReference>
<feature type="compositionally biased region" description="Polar residues" evidence="5">
    <location>
        <begin position="263"/>
        <end position="272"/>
    </location>
</feature>
<dbReference type="GO" id="GO:0005634">
    <property type="term" value="C:nucleus"/>
    <property type="evidence" value="ECO:0007669"/>
    <property type="project" value="TreeGrafter"/>
</dbReference>
<dbReference type="EMBL" id="FJUY01000006">
    <property type="protein sequence ID" value="CZT19010.1"/>
    <property type="molecule type" value="Genomic_DNA"/>
</dbReference>
<organism evidence="8 9">
    <name type="scientific">Ramularia collo-cygni</name>
    <dbReference type="NCBI Taxonomy" id="112498"/>
    <lineage>
        <taxon>Eukaryota</taxon>
        <taxon>Fungi</taxon>
        <taxon>Dikarya</taxon>
        <taxon>Ascomycota</taxon>
        <taxon>Pezizomycotina</taxon>
        <taxon>Dothideomycetes</taxon>
        <taxon>Dothideomycetidae</taxon>
        <taxon>Mycosphaerellales</taxon>
        <taxon>Mycosphaerellaceae</taxon>
        <taxon>Ramularia</taxon>
    </lineage>
</organism>
<dbReference type="InterPro" id="IPR012677">
    <property type="entry name" value="Nucleotide-bd_a/b_plait_sf"/>
</dbReference>
<feature type="zinc finger region" description="C3H1-type" evidence="4">
    <location>
        <begin position="212"/>
        <end position="240"/>
    </location>
</feature>
<evidence type="ECO:0000313" key="8">
    <source>
        <dbReference type="EMBL" id="CZT19010.1"/>
    </source>
</evidence>
<dbReference type="GO" id="GO:0008270">
    <property type="term" value="F:zinc ion binding"/>
    <property type="evidence" value="ECO:0007669"/>
    <property type="project" value="UniProtKB-KW"/>
</dbReference>
<dbReference type="PANTHER" id="PTHR14398">
    <property type="entry name" value="RNA RECOGNITION RRM/RNP DOMAIN"/>
    <property type="match status" value="1"/>
</dbReference>
<dbReference type="GO" id="GO:0003723">
    <property type="term" value="F:RNA binding"/>
    <property type="evidence" value="ECO:0007669"/>
    <property type="project" value="UniProtKB-UniRule"/>
</dbReference>
<feature type="domain" description="RRM" evidence="6">
    <location>
        <begin position="309"/>
        <end position="381"/>
    </location>
</feature>
<evidence type="ECO:0000259" key="6">
    <source>
        <dbReference type="PROSITE" id="PS50102"/>
    </source>
</evidence>
<keyword evidence="9" id="KW-1185">Reference proteome</keyword>
<dbReference type="InterPro" id="IPR045137">
    <property type="entry name" value="RBM26/27"/>
</dbReference>